<accession>A0AAE1DQV8</accession>
<evidence type="ECO:0000313" key="2">
    <source>
        <dbReference type="Proteomes" id="UP001283361"/>
    </source>
</evidence>
<gene>
    <name evidence="1" type="ORF">RRG08_045280</name>
</gene>
<comment type="caution">
    <text evidence="1">The sequence shown here is derived from an EMBL/GenBank/DDBJ whole genome shotgun (WGS) entry which is preliminary data.</text>
</comment>
<dbReference type="AlphaFoldDB" id="A0AAE1DQV8"/>
<evidence type="ECO:0000313" key="1">
    <source>
        <dbReference type="EMBL" id="KAK3779534.1"/>
    </source>
</evidence>
<organism evidence="1 2">
    <name type="scientific">Elysia crispata</name>
    <name type="common">lettuce slug</name>
    <dbReference type="NCBI Taxonomy" id="231223"/>
    <lineage>
        <taxon>Eukaryota</taxon>
        <taxon>Metazoa</taxon>
        <taxon>Spiralia</taxon>
        <taxon>Lophotrochozoa</taxon>
        <taxon>Mollusca</taxon>
        <taxon>Gastropoda</taxon>
        <taxon>Heterobranchia</taxon>
        <taxon>Euthyneura</taxon>
        <taxon>Panpulmonata</taxon>
        <taxon>Sacoglossa</taxon>
        <taxon>Placobranchoidea</taxon>
        <taxon>Plakobranchidae</taxon>
        <taxon>Elysia</taxon>
    </lineage>
</organism>
<reference evidence="1" key="1">
    <citation type="journal article" date="2023" name="G3 (Bethesda)">
        <title>A reference genome for the long-term kleptoplast-retaining sea slug Elysia crispata morphotype clarki.</title>
        <authorList>
            <person name="Eastman K.E."/>
            <person name="Pendleton A.L."/>
            <person name="Shaikh M.A."/>
            <person name="Suttiyut T."/>
            <person name="Ogas R."/>
            <person name="Tomko P."/>
            <person name="Gavelis G."/>
            <person name="Widhalm J.R."/>
            <person name="Wisecaver J.H."/>
        </authorList>
    </citation>
    <scope>NUCLEOTIDE SEQUENCE</scope>
    <source>
        <strain evidence="1">ECLA1</strain>
    </source>
</reference>
<keyword evidence="2" id="KW-1185">Reference proteome</keyword>
<dbReference type="EMBL" id="JAWDGP010002824">
    <property type="protein sequence ID" value="KAK3779534.1"/>
    <property type="molecule type" value="Genomic_DNA"/>
</dbReference>
<proteinExistence type="predicted"/>
<sequence length="174" mass="19430">MSAATGAMAVELHVYRFIFYNSYFNHNSIFFFFASHLATYKSFQAHSSRGRRLWLQVPPVCRTPHCRQRSTCGGAFLIDGIELWMRLHAEPSGRHAATPHCRQRSTCGGAFLGDGIELWMWLHAEPSGRHAATPHCRQRSTCGGAFLIDGIVVWMWLHAEPSGSCAATTHGRGL</sequence>
<dbReference type="Proteomes" id="UP001283361">
    <property type="component" value="Unassembled WGS sequence"/>
</dbReference>
<protein>
    <submittedName>
        <fullName evidence="1">Uncharacterized protein</fullName>
    </submittedName>
</protein>
<name>A0AAE1DQV8_9GAST</name>